<organism evidence="2 3">
    <name type="scientific">Ensete ventricosum</name>
    <name type="common">Abyssinian banana</name>
    <name type="synonym">Musa ensete</name>
    <dbReference type="NCBI Taxonomy" id="4639"/>
    <lineage>
        <taxon>Eukaryota</taxon>
        <taxon>Viridiplantae</taxon>
        <taxon>Streptophyta</taxon>
        <taxon>Embryophyta</taxon>
        <taxon>Tracheophyta</taxon>
        <taxon>Spermatophyta</taxon>
        <taxon>Magnoliopsida</taxon>
        <taxon>Liliopsida</taxon>
        <taxon>Zingiberales</taxon>
        <taxon>Musaceae</taxon>
        <taxon>Ensete</taxon>
    </lineage>
</organism>
<evidence type="ECO:0000313" key="2">
    <source>
        <dbReference type="EMBL" id="KAJ8504920.1"/>
    </source>
</evidence>
<gene>
    <name evidence="2" type="ORF">OPV22_005806</name>
</gene>
<protein>
    <submittedName>
        <fullName evidence="2">Uncharacterized protein</fullName>
    </submittedName>
</protein>
<reference evidence="2 3" key="1">
    <citation type="submission" date="2022-12" db="EMBL/GenBank/DDBJ databases">
        <title>Chromosome-scale assembly of the Ensete ventricosum genome.</title>
        <authorList>
            <person name="Dussert Y."/>
            <person name="Stocks J."/>
            <person name="Wendawek A."/>
            <person name="Woldeyes F."/>
            <person name="Nichols R.A."/>
            <person name="Borrell J.S."/>
        </authorList>
    </citation>
    <scope>NUCLEOTIDE SEQUENCE [LARGE SCALE GENOMIC DNA]</scope>
    <source>
        <strain evidence="3">cv. Maze</strain>
        <tissue evidence="2">Seeds</tissue>
    </source>
</reference>
<dbReference type="Proteomes" id="UP001222027">
    <property type="component" value="Unassembled WGS sequence"/>
</dbReference>
<feature type="region of interest" description="Disordered" evidence="1">
    <location>
        <begin position="250"/>
        <end position="275"/>
    </location>
</feature>
<accession>A0AAV8RPZ9</accession>
<sequence length="275" mass="30413">MLKSVFQVKFSLDSAESRDVIQNAVWGGKKVIDKLESSDENHPEVLEATEIDESLLSELDAVGDFHAEEITPDQLGFELMMSSDVSSDCVSTDPSSCGLHHVCLSVHVSLKFLFYSLHSVVNNLKDMESEVGTSSFWSSDEDLEGSVNNPMLQILASSSVQEMVSVMNRPREEDMMVSLLDSRFDTSMATGTVLGPGATVIAQGDDEQRVPDTDLLVLEAKSVEYIHSTTQQITEEHVFKPMIPEVISSQKEAEEDTVRPPCSWSKISRGHRRIS</sequence>
<dbReference type="AlphaFoldDB" id="A0AAV8RPZ9"/>
<evidence type="ECO:0000313" key="3">
    <source>
        <dbReference type="Proteomes" id="UP001222027"/>
    </source>
</evidence>
<comment type="caution">
    <text evidence="2">The sequence shown here is derived from an EMBL/GenBank/DDBJ whole genome shotgun (WGS) entry which is preliminary data.</text>
</comment>
<dbReference type="EMBL" id="JAQQAF010000002">
    <property type="protein sequence ID" value="KAJ8504920.1"/>
    <property type="molecule type" value="Genomic_DNA"/>
</dbReference>
<proteinExistence type="predicted"/>
<keyword evidence="3" id="KW-1185">Reference proteome</keyword>
<evidence type="ECO:0000256" key="1">
    <source>
        <dbReference type="SAM" id="MobiDB-lite"/>
    </source>
</evidence>
<name>A0AAV8RPZ9_ENSVE</name>